<evidence type="ECO:0000256" key="1">
    <source>
        <dbReference type="SAM" id="Phobius"/>
    </source>
</evidence>
<evidence type="ECO:0000313" key="3">
    <source>
        <dbReference type="Proteomes" id="UP000221961"/>
    </source>
</evidence>
<protein>
    <submittedName>
        <fullName evidence="2">Uncharacterized protein</fullName>
    </submittedName>
</protein>
<dbReference type="Proteomes" id="UP000221961">
    <property type="component" value="Chromosome"/>
</dbReference>
<feature type="transmembrane region" description="Helical" evidence="1">
    <location>
        <begin position="14"/>
        <end position="38"/>
    </location>
</feature>
<keyword evidence="1" id="KW-0472">Membrane</keyword>
<proteinExistence type="predicted"/>
<dbReference type="EMBL" id="CP023778">
    <property type="protein sequence ID" value="ATL64873.1"/>
    <property type="molecule type" value="Genomic_DNA"/>
</dbReference>
<dbReference type="KEGG" id="ntp:CRH09_00090"/>
<sequence>MGDQGQAVRRMNDWATFGLLLLAALTVSVLVYLVITLWPQPIPRERSVDAIRQRIECEDGDR</sequence>
<name>A0A291RBX7_9NOCA</name>
<organism evidence="2 3">
    <name type="scientific">Nocardia terpenica</name>
    <dbReference type="NCBI Taxonomy" id="455432"/>
    <lineage>
        <taxon>Bacteria</taxon>
        <taxon>Bacillati</taxon>
        <taxon>Actinomycetota</taxon>
        <taxon>Actinomycetes</taxon>
        <taxon>Mycobacteriales</taxon>
        <taxon>Nocardiaceae</taxon>
        <taxon>Nocardia</taxon>
    </lineage>
</organism>
<keyword evidence="1" id="KW-0812">Transmembrane</keyword>
<gene>
    <name evidence="2" type="ORF">CRH09_00090</name>
</gene>
<keyword evidence="1" id="KW-1133">Transmembrane helix</keyword>
<accession>A0A291RBX7</accession>
<dbReference type="AlphaFoldDB" id="A0A291RBX7"/>
<evidence type="ECO:0000313" key="2">
    <source>
        <dbReference type="EMBL" id="ATL64873.1"/>
    </source>
</evidence>
<reference evidence="2 3" key="1">
    <citation type="submission" date="2017-10" db="EMBL/GenBank/DDBJ databases">
        <title>Comparative genomics between pathogenic Norcardia.</title>
        <authorList>
            <person name="Zeng L."/>
        </authorList>
    </citation>
    <scope>NUCLEOTIDE SEQUENCE [LARGE SCALE GENOMIC DNA]</scope>
    <source>
        <strain evidence="2 3">NC_YFY_NT001</strain>
    </source>
</reference>